<feature type="compositionally biased region" description="Polar residues" evidence="1">
    <location>
        <begin position="139"/>
        <end position="166"/>
    </location>
</feature>
<dbReference type="PANTHER" id="PTHR28678">
    <property type="entry name" value="CODANIN-1"/>
    <property type="match status" value="1"/>
</dbReference>
<name>I0YP85_COCSC</name>
<evidence type="ECO:0000313" key="2">
    <source>
        <dbReference type="EMBL" id="EIE20204.1"/>
    </source>
</evidence>
<feature type="compositionally biased region" description="Polar residues" evidence="1">
    <location>
        <begin position="232"/>
        <end position="242"/>
    </location>
</feature>
<evidence type="ECO:0000256" key="1">
    <source>
        <dbReference type="SAM" id="MobiDB-lite"/>
    </source>
</evidence>
<dbReference type="GeneID" id="17038180"/>
<dbReference type="KEGG" id="csl:COCSUDRAFT_57927"/>
<feature type="region of interest" description="Disordered" evidence="1">
    <location>
        <begin position="537"/>
        <end position="571"/>
    </location>
</feature>
<dbReference type="InterPro" id="IPR040031">
    <property type="entry name" value="Codanin-1"/>
</dbReference>
<feature type="region of interest" description="Disordered" evidence="1">
    <location>
        <begin position="218"/>
        <end position="242"/>
    </location>
</feature>
<organism evidence="2 3">
    <name type="scientific">Coccomyxa subellipsoidea (strain C-169)</name>
    <name type="common">Green microalga</name>
    <dbReference type="NCBI Taxonomy" id="574566"/>
    <lineage>
        <taxon>Eukaryota</taxon>
        <taxon>Viridiplantae</taxon>
        <taxon>Chlorophyta</taxon>
        <taxon>core chlorophytes</taxon>
        <taxon>Trebouxiophyceae</taxon>
        <taxon>Trebouxiophyceae incertae sedis</taxon>
        <taxon>Coccomyxaceae</taxon>
        <taxon>Coccomyxa</taxon>
        <taxon>Coccomyxa subellipsoidea</taxon>
    </lineage>
</organism>
<comment type="caution">
    <text evidence="2">The sequence shown here is derived from an EMBL/GenBank/DDBJ whole genome shotgun (WGS) entry which is preliminary data.</text>
</comment>
<proteinExistence type="predicted"/>
<feature type="compositionally biased region" description="Polar residues" evidence="1">
    <location>
        <begin position="542"/>
        <end position="551"/>
    </location>
</feature>
<sequence length="941" mass="98041">MRIVSQAPLQGADRSAGSGAGGSKRRLAPTPVAQVARDQNFAAQQQAATEKKKGPPRKLAPTPVTAHAPEKSFSSAVSFASDASQPQQKRNAENGFPAASAAGSGSLQTPAKASYASAMSSPTSLAGQQATKRHGPATPSGSSMQRSTGGQAKQHTPNGEQQSAWSTPPEGGKSGTEEDALSRRMAGLGLSSPALSKSRQNSASPWGQQNPFVSYSEGFSEQATHGSARPAGSSSNVGTNFSGRAEQLGAPVSAQSCVGSNDLLMSRSHVAPATPGSAASVTSRLARTDGAAFHAHGQLDSPAARCSGSSLTFAGTPQEPGLPAATNQPAEDLLKGALRNGDVSAARDDGGVTATDINEGPAALAPHARRTAAIHAVLLSSAGTCSLGAELEVLMHLLAVPAEVQVHAKPEEPHPLFSSGAVAASYACAVLQDAGHAVEGLSVPVLDALVGSRQVAQQAPDLASRLRAVLDRRRQGDGGASRAYEQGIAGSAFELHAFTSDGLQKRSKEEQQRVTNQEAVRDEWFCLLKAALASASPLGRPQEQSGMQSRSGHALMDKGAPHNGLSQSTNKHSATECADSEAAVLGVLVEGAGRLLRGVASGNLRAFARLFCAAVLQAAATGEALLDSELGALAARNPSRFSRLNQRLQGQSGASRGAPRMQPPLYRSRSPAASQHSATSEAGWSQCRPQQQYPRKKAAKGLDDGSAASLEVATMFPPAQRLFVLFLEAADSHRFNTHLAACMQERMQELMAEALTERGSRTAAKCEQALALATLAAYLSYLIFGTAGGSSAYQVLDVEGPVRAAAQKGALLWTLPWVNCYLWFLQPAEQTPAPLSPRLLTQMSQLRAAAALKPSHEAFGPAALCMRCLLDELLERAGPPSADGSTGPDLLELVPCEAFESSLAIEGELDARFLLLCTPQLEQARHALQACIIPFLFYQHL</sequence>
<feature type="region of interest" description="Disordered" evidence="1">
    <location>
        <begin position="647"/>
        <end position="700"/>
    </location>
</feature>
<gene>
    <name evidence="2" type="ORF">COCSUDRAFT_57927</name>
</gene>
<feature type="compositionally biased region" description="Polar residues" evidence="1">
    <location>
        <begin position="671"/>
        <end position="693"/>
    </location>
</feature>
<feature type="compositionally biased region" description="Polar residues" evidence="1">
    <location>
        <begin position="107"/>
        <end position="130"/>
    </location>
</feature>
<feature type="region of interest" description="Disordered" evidence="1">
    <location>
        <begin position="1"/>
        <end position="179"/>
    </location>
</feature>
<dbReference type="Proteomes" id="UP000007264">
    <property type="component" value="Unassembled WGS sequence"/>
</dbReference>
<dbReference type="GO" id="GO:0006325">
    <property type="term" value="P:chromatin organization"/>
    <property type="evidence" value="ECO:0007669"/>
    <property type="project" value="TreeGrafter"/>
</dbReference>
<dbReference type="eggNOG" id="ENOG502R77K">
    <property type="taxonomic scope" value="Eukaryota"/>
</dbReference>
<dbReference type="PANTHER" id="PTHR28678:SF1">
    <property type="entry name" value="CODANIN-1"/>
    <property type="match status" value="1"/>
</dbReference>
<dbReference type="GO" id="GO:0005634">
    <property type="term" value="C:nucleus"/>
    <property type="evidence" value="ECO:0007669"/>
    <property type="project" value="TreeGrafter"/>
</dbReference>
<dbReference type="AlphaFoldDB" id="I0YP85"/>
<feature type="compositionally biased region" description="Low complexity" evidence="1">
    <location>
        <begin position="72"/>
        <end position="84"/>
    </location>
</feature>
<keyword evidence="3" id="KW-1185">Reference proteome</keyword>
<reference evidence="2 3" key="1">
    <citation type="journal article" date="2012" name="Genome Biol.">
        <title>The genome of the polar eukaryotic microalga coccomyxa subellipsoidea reveals traits of cold adaptation.</title>
        <authorList>
            <person name="Blanc G."/>
            <person name="Agarkova I."/>
            <person name="Grimwood J."/>
            <person name="Kuo A."/>
            <person name="Brueggeman A."/>
            <person name="Dunigan D."/>
            <person name="Gurnon J."/>
            <person name="Ladunga I."/>
            <person name="Lindquist E."/>
            <person name="Lucas S."/>
            <person name="Pangilinan J."/>
            <person name="Proschold T."/>
            <person name="Salamov A."/>
            <person name="Schmutz J."/>
            <person name="Weeks D."/>
            <person name="Yamada T."/>
            <person name="Claverie J.M."/>
            <person name="Grigoriev I."/>
            <person name="Van Etten J."/>
            <person name="Lomsadze A."/>
            <person name="Borodovsky M."/>
        </authorList>
    </citation>
    <scope>NUCLEOTIDE SEQUENCE [LARGE SCALE GENOMIC DNA]</scope>
    <source>
        <strain evidence="2 3">C-169</strain>
    </source>
</reference>
<dbReference type="OrthoDB" id="515941at2759"/>
<dbReference type="EMBL" id="AGSI01000016">
    <property type="protein sequence ID" value="EIE20204.1"/>
    <property type="molecule type" value="Genomic_DNA"/>
</dbReference>
<accession>I0YP85</accession>
<evidence type="ECO:0000313" key="3">
    <source>
        <dbReference type="Proteomes" id="UP000007264"/>
    </source>
</evidence>
<protein>
    <submittedName>
        <fullName evidence="2">Uncharacterized protein</fullName>
    </submittedName>
</protein>
<dbReference type="STRING" id="574566.I0YP85"/>
<dbReference type="RefSeq" id="XP_005644748.1">
    <property type="nucleotide sequence ID" value="XM_005644691.1"/>
</dbReference>